<sequence length="455" mass="52639">MRKFALSLYVKYPFFSGPFNFLYKNLVTKKRYKDLVNSSVAKELIEFEYKKYSDLKSLQNIKLKKLLHHSYNNVPYYKKIFQENNITIRDIDKDPEVALKRVPKLTKQKLNENWELLQASNISVKSTSLITTGGSTGTPQKFLFTSSELLVRDAHWWRWEKISGVDRISGSDRLLYIGMDKRFLENSSLPGFKASDDIYIVNPLGMSSERLNKIYEDIVKFDPTYIRGYASASYLFATYFKGLEVKFTLKSILTSSDQLHTYMKEVIEKTFDCKVTDFYGQNEDIATAVQCSFGNYHINMENNLVETDENGNIYATHLEHYFMPLLNYQVNDIGVLNKSFSCECGRSTDVFTKIIGRVDDYLIDSNGNTYSAGALNQPMKSDIGSIKEIQYIQTDSENLIVNFVKGPDFTDRSLDELAYNICKYTNSSFKIEFFECENSIPRLNNGKFRLIVREF</sequence>
<dbReference type="InterPro" id="IPR053158">
    <property type="entry name" value="CapK_Type1_Caps_Biosynth"/>
</dbReference>
<dbReference type="EMBL" id="CCJV01000138">
    <property type="protein sequence ID" value="CDT62511.1"/>
    <property type="molecule type" value="Genomic_DNA"/>
</dbReference>
<evidence type="ECO:0008006" key="3">
    <source>
        <dbReference type="Google" id="ProtNLM"/>
    </source>
</evidence>
<dbReference type="Proteomes" id="UP000049495">
    <property type="component" value="Unassembled WGS sequence"/>
</dbReference>
<dbReference type="Gene3D" id="3.40.50.12780">
    <property type="entry name" value="N-terminal domain of ligase-like"/>
    <property type="match status" value="1"/>
</dbReference>
<proteinExistence type="predicted"/>
<name>A0A822N665_9VIBR</name>
<evidence type="ECO:0000313" key="2">
    <source>
        <dbReference type="Proteomes" id="UP000049495"/>
    </source>
</evidence>
<protein>
    <recommendedName>
        <fullName evidence="3">Phenylacetate-CoA ligase</fullName>
    </recommendedName>
</protein>
<gene>
    <name evidence="1" type="ORF">VCR5J5_740012</name>
</gene>
<dbReference type="PANTHER" id="PTHR36932:SF1">
    <property type="entry name" value="CAPSULAR POLYSACCHARIDE BIOSYNTHESIS PROTEIN"/>
    <property type="match status" value="1"/>
</dbReference>
<reference evidence="2" key="1">
    <citation type="submission" date="2014-06" db="EMBL/GenBank/DDBJ databases">
        <authorList>
            <person name="Le Roux Frederique"/>
        </authorList>
    </citation>
    <scope>NUCLEOTIDE SEQUENCE [LARGE SCALE GENOMIC DNA]</scope>
    <source>
        <strain evidence="2">J5-5</strain>
    </source>
</reference>
<dbReference type="PANTHER" id="PTHR36932">
    <property type="entry name" value="CAPSULAR POLYSACCHARIDE BIOSYNTHESIS PROTEIN"/>
    <property type="match status" value="1"/>
</dbReference>
<accession>A0A822N665</accession>
<dbReference type="RefSeq" id="WP_055320074.1">
    <property type="nucleotide sequence ID" value="NZ_CAWQCV010000130.1"/>
</dbReference>
<evidence type="ECO:0000313" key="1">
    <source>
        <dbReference type="EMBL" id="CDT62511.1"/>
    </source>
</evidence>
<organism evidence="1 2">
    <name type="scientific">Vibrio crassostreae</name>
    <dbReference type="NCBI Taxonomy" id="246167"/>
    <lineage>
        <taxon>Bacteria</taxon>
        <taxon>Pseudomonadati</taxon>
        <taxon>Pseudomonadota</taxon>
        <taxon>Gammaproteobacteria</taxon>
        <taxon>Vibrionales</taxon>
        <taxon>Vibrionaceae</taxon>
        <taxon>Vibrio</taxon>
    </lineage>
</organism>
<dbReference type="AlphaFoldDB" id="A0A822N665"/>
<dbReference type="SUPFAM" id="SSF56801">
    <property type="entry name" value="Acetyl-CoA synthetase-like"/>
    <property type="match status" value="1"/>
</dbReference>
<comment type="caution">
    <text evidence="1">The sequence shown here is derived from an EMBL/GenBank/DDBJ whole genome shotgun (WGS) entry which is preliminary data.</text>
</comment>
<dbReference type="InterPro" id="IPR042099">
    <property type="entry name" value="ANL_N_sf"/>
</dbReference>